<organism evidence="1 2">
    <name type="scientific">Rhodococcoides kyotonense</name>
    <dbReference type="NCBI Taxonomy" id="398843"/>
    <lineage>
        <taxon>Bacteria</taxon>
        <taxon>Bacillati</taxon>
        <taxon>Actinomycetota</taxon>
        <taxon>Actinomycetes</taxon>
        <taxon>Mycobacteriales</taxon>
        <taxon>Nocardiaceae</taxon>
        <taxon>Rhodococcoides</taxon>
    </lineage>
</organism>
<dbReference type="Pfam" id="PF13822">
    <property type="entry name" value="ACC_epsilon"/>
    <property type="match status" value="1"/>
</dbReference>
<dbReference type="Proteomes" id="UP000077519">
    <property type="component" value="Unassembled WGS sequence"/>
</dbReference>
<dbReference type="InterPro" id="IPR032716">
    <property type="entry name" value="ACC_epsilon"/>
</dbReference>
<dbReference type="EMBL" id="LVHI01000040">
    <property type="protein sequence ID" value="OAK51236.1"/>
    <property type="molecule type" value="Genomic_DNA"/>
</dbReference>
<evidence type="ECO:0000313" key="1">
    <source>
        <dbReference type="EMBL" id="OAK51236.1"/>
    </source>
</evidence>
<dbReference type="AlphaFoldDB" id="A0A177Y6U8"/>
<sequence>MQFGGNPTDTEVAALMAVLIAAASAHPHVPRSPVSSLGAWGNPTDQLRYGLSSAPVYFTNAHFSR</sequence>
<dbReference type="GO" id="GO:0003989">
    <property type="term" value="F:acetyl-CoA carboxylase activity"/>
    <property type="evidence" value="ECO:0007669"/>
    <property type="project" value="InterPro"/>
</dbReference>
<evidence type="ECO:0000313" key="2">
    <source>
        <dbReference type="Proteomes" id="UP000077519"/>
    </source>
</evidence>
<gene>
    <name evidence="1" type="ORF">A3K89_13590</name>
</gene>
<dbReference type="GO" id="GO:0004658">
    <property type="term" value="F:propionyl-CoA carboxylase activity"/>
    <property type="evidence" value="ECO:0007669"/>
    <property type="project" value="InterPro"/>
</dbReference>
<keyword evidence="2" id="KW-1185">Reference proteome</keyword>
<name>A0A177Y6U8_9NOCA</name>
<reference evidence="1 2" key="1">
    <citation type="submission" date="2016-03" db="EMBL/GenBank/DDBJ databases">
        <title>Genome sequence of Rhodococcus kyotonensis KB10.</title>
        <authorList>
            <person name="Jeong H."/>
            <person name="Hong C.E."/>
            <person name="Jo S.H."/>
            <person name="Park J.M."/>
        </authorList>
    </citation>
    <scope>NUCLEOTIDE SEQUENCE [LARGE SCALE GENOMIC DNA]</scope>
    <source>
        <strain evidence="1 2">KB10</strain>
    </source>
</reference>
<proteinExistence type="predicted"/>
<comment type="caution">
    <text evidence="1">The sequence shown here is derived from an EMBL/GenBank/DDBJ whole genome shotgun (WGS) entry which is preliminary data.</text>
</comment>
<protein>
    <recommendedName>
        <fullName evidence="3">Acyl-CoA carboxylase epsilon subunit</fullName>
    </recommendedName>
</protein>
<evidence type="ECO:0008006" key="3">
    <source>
        <dbReference type="Google" id="ProtNLM"/>
    </source>
</evidence>
<accession>A0A177Y6U8</accession>